<dbReference type="RefSeq" id="WP_220128332.1">
    <property type="nucleotide sequence ID" value="NZ_JACDUS010000004.1"/>
</dbReference>
<comment type="caution">
    <text evidence="2">The sequence shown here is derived from an EMBL/GenBank/DDBJ whole genome shotgun (WGS) entry which is preliminary data.</text>
</comment>
<dbReference type="AlphaFoldDB" id="A0A7W0C985"/>
<organism evidence="2 3">
    <name type="scientific">Desulfosalsimonas propionicica</name>
    <dbReference type="NCBI Taxonomy" id="332175"/>
    <lineage>
        <taxon>Bacteria</taxon>
        <taxon>Pseudomonadati</taxon>
        <taxon>Thermodesulfobacteriota</taxon>
        <taxon>Desulfobacteria</taxon>
        <taxon>Desulfobacterales</taxon>
        <taxon>Desulfosalsimonadaceae</taxon>
        <taxon>Desulfosalsimonas</taxon>
    </lineage>
</organism>
<dbReference type="Proteomes" id="UP000525298">
    <property type="component" value="Unassembled WGS sequence"/>
</dbReference>
<proteinExistence type="predicted"/>
<evidence type="ECO:0000313" key="3">
    <source>
        <dbReference type="Proteomes" id="UP000525298"/>
    </source>
</evidence>
<dbReference type="InterPro" id="IPR001509">
    <property type="entry name" value="Epimerase_deHydtase"/>
</dbReference>
<name>A0A7W0C985_9BACT</name>
<dbReference type="InterPro" id="IPR036291">
    <property type="entry name" value="NAD(P)-bd_dom_sf"/>
</dbReference>
<dbReference type="Gene3D" id="3.40.50.720">
    <property type="entry name" value="NAD(P)-binding Rossmann-like Domain"/>
    <property type="match status" value="1"/>
</dbReference>
<feature type="domain" description="NAD-dependent epimerase/dehydratase" evidence="1">
    <location>
        <begin position="23"/>
        <end position="240"/>
    </location>
</feature>
<sequence>MIQICVPVQNKIFLSDFQVIMRILVLGGTGAMGAHLVDILSQNGSELFVTSRSPQKSKSSVSYLQGNAKDFVFFKELVGAKWDIIVDFMVYSTEDFKKRINLILDATVQYFFISSARVYANSLQHLTEDSARLLDVSEDKEYLLTDEYALSKARQEDMLINSGRKNWTIVRPYITYSENRLQLGNLEKEQWLYRALKGRTIVFSKDIASKRTAMTYGRDVSKSISSLIGDPRAYGNIYNITTNETRTWAEIMAHYLTIIDNQLDFKPKVLLQSINQVFELHPAKYQIKYDRLYNRQFDNSKIGEFIDVESFTQMENGIEKSLTAFIKKPDFRRINWVTEALQDKQAKETTPLKEISGLRQKAIYLIYRHLSAKHIKILKKLKT</sequence>
<dbReference type="PANTHER" id="PTHR43245">
    <property type="entry name" value="BIFUNCTIONAL POLYMYXIN RESISTANCE PROTEIN ARNA"/>
    <property type="match status" value="1"/>
</dbReference>
<dbReference type="EMBL" id="JACDUS010000004">
    <property type="protein sequence ID" value="MBA2881482.1"/>
    <property type="molecule type" value="Genomic_DNA"/>
</dbReference>
<gene>
    <name evidence="2" type="ORF">HNR65_001809</name>
</gene>
<evidence type="ECO:0000313" key="2">
    <source>
        <dbReference type="EMBL" id="MBA2881482.1"/>
    </source>
</evidence>
<keyword evidence="3" id="KW-1185">Reference proteome</keyword>
<dbReference type="SUPFAM" id="SSF51735">
    <property type="entry name" value="NAD(P)-binding Rossmann-fold domains"/>
    <property type="match status" value="1"/>
</dbReference>
<dbReference type="Pfam" id="PF01370">
    <property type="entry name" value="Epimerase"/>
    <property type="match status" value="1"/>
</dbReference>
<reference evidence="2 3" key="1">
    <citation type="submission" date="2020-07" db="EMBL/GenBank/DDBJ databases">
        <title>Genomic Encyclopedia of Type Strains, Phase IV (KMG-IV): sequencing the most valuable type-strain genomes for metagenomic binning, comparative biology and taxonomic classification.</title>
        <authorList>
            <person name="Goeker M."/>
        </authorList>
    </citation>
    <scope>NUCLEOTIDE SEQUENCE [LARGE SCALE GENOMIC DNA]</scope>
    <source>
        <strain evidence="2 3">DSM 17721</strain>
    </source>
</reference>
<dbReference type="PANTHER" id="PTHR43245:SF13">
    <property type="entry name" value="UDP-D-APIOSE_UDP-D-XYLOSE SYNTHASE 2"/>
    <property type="match status" value="1"/>
</dbReference>
<evidence type="ECO:0000259" key="1">
    <source>
        <dbReference type="Pfam" id="PF01370"/>
    </source>
</evidence>
<accession>A0A7W0C985</accession>
<dbReference type="InterPro" id="IPR050177">
    <property type="entry name" value="Lipid_A_modif_metabolic_enz"/>
</dbReference>
<protein>
    <submittedName>
        <fullName evidence="2">Nucleoside-diphosphate-sugar epimerase</fullName>
    </submittedName>
</protein>